<dbReference type="SFLD" id="SFLDG01129">
    <property type="entry name" value="C1.5:_HAD__Beta-PGM__Phosphata"/>
    <property type="match status" value="1"/>
</dbReference>
<keyword evidence="4" id="KW-1185">Reference proteome</keyword>
<dbReference type="InterPro" id="IPR051540">
    <property type="entry name" value="S-2-haloacid_dehalogenase"/>
</dbReference>
<reference evidence="3 4" key="1">
    <citation type="submission" date="2021-01" db="EMBL/GenBank/DDBJ databases">
        <title>Genomics of switchgrass bacterial isolates.</title>
        <authorList>
            <person name="Shade A."/>
        </authorList>
    </citation>
    <scope>NUCLEOTIDE SEQUENCE [LARGE SCALE GENOMIC DNA]</scope>
    <source>
        <strain evidence="3 4">PvP111</strain>
    </source>
</reference>
<dbReference type="GO" id="GO:0018784">
    <property type="term" value="F:(S)-2-haloacid dehalogenase activity"/>
    <property type="evidence" value="ECO:0007669"/>
    <property type="project" value="UniProtKB-EC"/>
</dbReference>
<dbReference type="InterPro" id="IPR006439">
    <property type="entry name" value="HAD-SF_hydro_IA"/>
</dbReference>
<dbReference type="EMBL" id="JAFBBK010000001">
    <property type="protein sequence ID" value="MBM7413821.1"/>
    <property type="molecule type" value="Genomic_DNA"/>
</dbReference>
<dbReference type="Pfam" id="PF00702">
    <property type="entry name" value="Hydrolase"/>
    <property type="match status" value="1"/>
</dbReference>
<dbReference type="Gene3D" id="3.40.50.1000">
    <property type="entry name" value="HAD superfamily/HAD-like"/>
    <property type="match status" value="1"/>
</dbReference>
<dbReference type="SFLD" id="SFLDS00003">
    <property type="entry name" value="Haloacid_Dehalogenase"/>
    <property type="match status" value="1"/>
</dbReference>
<keyword evidence="2 3" id="KW-0378">Hydrolase</keyword>
<organism evidence="3 4">
    <name type="scientific">Rhodococcoides corynebacterioides</name>
    <dbReference type="NCBI Taxonomy" id="53972"/>
    <lineage>
        <taxon>Bacteria</taxon>
        <taxon>Bacillati</taxon>
        <taxon>Actinomycetota</taxon>
        <taxon>Actinomycetes</taxon>
        <taxon>Mycobacteriales</taxon>
        <taxon>Nocardiaceae</taxon>
        <taxon>Rhodococcoides</taxon>
    </lineage>
</organism>
<comment type="similarity">
    <text evidence="1">Belongs to the HAD-like hydrolase superfamily. S-2-haloalkanoic acid dehalogenase family.</text>
</comment>
<dbReference type="NCBIfam" id="TIGR01493">
    <property type="entry name" value="HAD-SF-IA-v2"/>
    <property type="match status" value="1"/>
</dbReference>
<evidence type="ECO:0000256" key="2">
    <source>
        <dbReference type="ARBA" id="ARBA00022801"/>
    </source>
</evidence>
<dbReference type="Gene3D" id="1.10.150.240">
    <property type="entry name" value="Putative phosphatase, domain 2"/>
    <property type="match status" value="1"/>
</dbReference>
<name>A0ABS2KRD6_9NOCA</name>
<evidence type="ECO:0000256" key="1">
    <source>
        <dbReference type="ARBA" id="ARBA00008106"/>
    </source>
</evidence>
<accession>A0ABS2KRD6</accession>
<dbReference type="EC" id="3.8.1.2" evidence="3"/>
<comment type="caution">
    <text evidence="3">The sequence shown here is derived from an EMBL/GenBank/DDBJ whole genome shotgun (WGS) entry which is preliminary data.</text>
</comment>
<dbReference type="RefSeq" id="WP_239532342.1">
    <property type="nucleotide sequence ID" value="NZ_JAFBBK010000001.1"/>
</dbReference>
<dbReference type="PRINTS" id="PR00413">
    <property type="entry name" value="HADHALOGNASE"/>
</dbReference>
<protein>
    <submittedName>
        <fullName evidence="3">2-haloacid dehalogenase</fullName>
        <ecNumber evidence="3">3.8.1.2</ecNumber>
    </submittedName>
</protein>
<dbReference type="PANTHER" id="PTHR43316:SF3">
    <property type="entry name" value="HALOACID DEHALOGENASE, TYPE II (AFU_ORTHOLOGUE AFUA_2G07750)-RELATED"/>
    <property type="match status" value="1"/>
</dbReference>
<dbReference type="Proteomes" id="UP000703038">
    <property type="component" value="Unassembled WGS sequence"/>
</dbReference>
<dbReference type="InterPro" id="IPR023214">
    <property type="entry name" value="HAD_sf"/>
</dbReference>
<dbReference type="NCBIfam" id="TIGR01428">
    <property type="entry name" value="HAD_type_II"/>
    <property type="match status" value="1"/>
</dbReference>
<proteinExistence type="inferred from homology"/>
<gene>
    <name evidence="3" type="ORF">JOE42_000554</name>
</gene>
<dbReference type="InterPro" id="IPR023198">
    <property type="entry name" value="PGP-like_dom2"/>
</dbReference>
<dbReference type="InterPro" id="IPR036412">
    <property type="entry name" value="HAD-like_sf"/>
</dbReference>
<dbReference type="SUPFAM" id="SSF56784">
    <property type="entry name" value="HAD-like"/>
    <property type="match status" value="1"/>
</dbReference>
<evidence type="ECO:0000313" key="3">
    <source>
        <dbReference type="EMBL" id="MBM7413821.1"/>
    </source>
</evidence>
<sequence length="225" mass="23558">MAERTGPDVVVFDVVGTLADLGIVRDRFTAVAPSSSFDGWFAHLLRDGMALTLSGAYEPFAVVASSALRAYTRGSVPDADIEHVVGGFAETTPHPDVVAALDAAVASGARVFTLSNGSADSTAGFLDRAGVSDRVEQVLSIDDVRAWKPAAAPYELAVSSAGVPADRCAMVAVHSWDLQGAGRAGMRTGWCRREEKVPSAAFREADVSAQTLDGVVRALFDSTDE</sequence>
<dbReference type="InterPro" id="IPR006328">
    <property type="entry name" value="2-HAD"/>
</dbReference>
<dbReference type="PANTHER" id="PTHR43316">
    <property type="entry name" value="HYDROLASE, HALOACID DELAHOGENASE-RELATED"/>
    <property type="match status" value="1"/>
</dbReference>
<evidence type="ECO:0000313" key="4">
    <source>
        <dbReference type="Proteomes" id="UP000703038"/>
    </source>
</evidence>